<dbReference type="PANTHER" id="PTHR11879">
    <property type="entry name" value="ASPARTATE AMINOTRANSFERASE"/>
    <property type="match status" value="1"/>
</dbReference>
<dbReference type="SUPFAM" id="SSF53383">
    <property type="entry name" value="PLP-dependent transferases"/>
    <property type="match status" value="1"/>
</dbReference>
<accession>A0ABR1FSZ4</accession>
<dbReference type="Gene3D" id="3.40.640.10">
    <property type="entry name" value="Type I PLP-dependent aspartate aminotransferase-like (Major domain)"/>
    <property type="match status" value="1"/>
</dbReference>
<dbReference type="Proteomes" id="UP001363151">
    <property type="component" value="Unassembled WGS sequence"/>
</dbReference>
<comment type="cofactor">
    <cofactor evidence="1">
        <name>pyridoxal 5'-phosphate</name>
        <dbReference type="ChEBI" id="CHEBI:597326"/>
    </cofactor>
</comment>
<sequence length="433" mass="46217">MAQRVLARRAITMAAPVRRAAARSLSAWSNVQSAPADPILGLTQDFLADTDAKKVSLGVGAYRDENGKPYVLPSIAEAEKRVVASLTDHEYAPITGDAKFLASSLEFAYGAGSAPLAEKRVAATQALSGTGCLRVAAQLLERLPSLTGGDASKKQAIYVPDPTWSNHLNIFRDAGLEIRTYRYLDAATRTKLDFDAMLEDLSAAESGATILLHACAHNPTGVDPSMDQWKALSAALKATGAQLFFDCAYQGFASGDAERDAGGLRHFVAEGHTLMLAQSYAKNFGLYGERVGALSMVCADAAEARALESQLKAVIRPMYSSPPVHGARVVAEVLGDAQLRAKWTAECKAMADRISEMRAALKAKLADAGSTRDWAHITDQIGMFAYTGLTADQVQAMRDEFHVYCTLDGRISVAGLTPSNVDHVAKAIHAVSK</sequence>
<dbReference type="PANTHER" id="PTHR11879:SF22">
    <property type="entry name" value="ASPARTATE AMINOTRANSFERASE, MITOCHONDRIAL"/>
    <property type="match status" value="1"/>
</dbReference>
<dbReference type="InterPro" id="IPR004838">
    <property type="entry name" value="NHTrfase_class1_PyrdxlP-BS"/>
</dbReference>
<evidence type="ECO:0000256" key="6">
    <source>
        <dbReference type="ARBA" id="ARBA00022898"/>
    </source>
</evidence>
<dbReference type="InterPro" id="IPR004839">
    <property type="entry name" value="Aminotransferase_I/II_large"/>
</dbReference>
<keyword evidence="11" id="KW-1185">Reference proteome</keyword>
<dbReference type="EMBL" id="JBBJCI010000231">
    <property type="protein sequence ID" value="KAK7237794.1"/>
    <property type="molecule type" value="Genomic_DNA"/>
</dbReference>
<keyword evidence="6" id="KW-0663">Pyridoxal phosphate</keyword>
<evidence type="ECO:0000256" key="8">
    <source>
        <dbReference type="RuleBase" id="RU000480"/>
    </source>
</evidence>
<dbReference type="InterPro" id="IPR000796">
    <property type="entry name" value="Asp_trans"/>
</dbReference>
<dbReference type="NCBIfam" id="NF006719">
    <property type="entry name" value="PRK09257.1"/>
    <property type="match status" value="1"/>
</dbReference>
<evidence type="ECO:0000313" key="11">
    <source>
        <dbReference type="Proteomes" id="UP001363151"/>
    </source>
</evidence>
<dbReference type="Gene3D" id="3.90.1150.10">
    <property type="entry name" value="Aspartate Aminotransferase, domain 1"/>
    <property type="match status" value="1"/>
</dbReference>
<keyword evidence="4 8" id="KW-0032">Aminotransferase</keyword>
<reference evidence="10 11" key="1">
    <citation type="submission" date="2024-03" db="EMBL/GenBank/DDBJ databases">
        <title>Aureococcus anophagefferens CCMP1851 and Kratosvirus quantuckense: Draft genome of a second virus-susceptible host strain in the model system.</title>
        <authorList>
            <person name="Chase E."/>
            <person name="Truchon A.R."/>
            <person name="Schepens W."/>
            <person name="Wilhelm S.W."/>
        </authorList>
    </citation>
    <scope>NUCLEOTIDE SEQUENCE [LARGE SCALE GENOMIC DNA]</scope>
    <source>
        <strain evidence="10 11">CCMP1851</strain>
    </source>
</reference>
<dbReference type="PRINTS" id="PR00799">
    <property type="entry name" value="TRANSAMINASE"/>
</dbReference>
<evidence type="ECO:0000256" key="5">
    <source>
        <dbReference type="ARBA" id="ARBA00022679"/>
    </source>
</evidence>
<comment type="similarity">
    <text evidence="2">Belongs to the class-I pyridoxal-phosphate-dependent aminotransferase family.</text>
</comment>
<dbReference type="PROSITE" id="PS00105">
    <property type="entry name" value="AA_TRANSFER_CLASS_1"/>
    <property type="match status" value="1"/>
</dbReference>
<dbReference type="GO" id="GO:0008483">
    <property type="term" value="F:transaminase activity"/>
    <property type="evidence" value="ECO:0007669"/>
    <property type="project" value="UniProtKB-KW"/>
</dbReference>
<evidence type="ECO:0000313" key="10">
    <source>
        <dbReference type="EMBL" id="KAK7237794.1"/>
    </source>
</evidence>
<evidence type="ECO:0000256" key="7">
    <source>
        <dbReference type="ARBA" id="ARBA00049185"/>
    </source>
</evidence>
<evidence type="ECO:0000259" key="9">
    <source>
        <dbReference type="Pfam" id="PF00155"/>
    </source>
</evidence>
<name>A0ABR1FSZ4_AURAN</name>
<comment type="subunit">
    <text evidence="3 8">Homodimer.</text>
</comment>
<organism evidence="10 11">
    <name type="scientific">Aureococcus anophagefferens</name>
    <name type="common">Harmful bloom alga</name>
    <dbReference type="NCBI Taxonomy" id="44056"/>
    <lineage>
        <taxon>Eukaryota</taxon>
        <taxon>Sar</taxon>
        <taxon>Stramenopiles</taxon>
        <taxon>Ochrophyta</taxon>
        <taxon>Pelagophyceae</taxon>
        <taxon>Pelagomonadales</taxon>
        <taxon>Pelagomonadaceae</taxon>
        <taxon>Aureococcus</taxon>
    </lineage>
</organism>
<protein>
    <recommendedName>
        <fullName evidence="8">Aspartate aminotransferase</fullName>
        <ecNumber evidence="8">2.6.1.1</ecNumber>
    </recommendedName>
</protein>
<comment type="caution">
    <text evidence="10">The sequence shown here is derived from an EMBL/GenBank/DDBJ whole genome shotgun (WGS) entry which is preliminary data.</text>
</comment>
<evidence type="ECO:0000256" key="2">
    <source>
        <dbReference type="ARBA" id="ARBA00007441"/>
    </source>
</evidence>
<evidence type="ECO:0000256" key="1">
    <source>
        <dbReference type="ARBA" id="ARBA00001933"/>
    </source>
</evidence>
<proteinExistence type="inferred from homology"/>
<evidence type="ECO:0000256" key="3">
    <source>
        <dbReference type="ARBA" id="ARBA00011738"/>
    </source>
</evidence>
<dbReference type="Pfam" id="PF00155">
    <property type="entry name" value="Aminotran_1_2"/>
    <property type="match status" value="1"/>
</dbReference>
<dbReference type="InterPro" id="IPR015422">
    <property type="entry name" value="PyrdxlP-dep_Trfase_small"/>
</dbReference>
<feature type="domain" description="Aminotransferase class I/classII large" evidence="9">
    <location>
        <begin position="53"/>
        <end position="428"/>
    </location>
</feature>
<keyword evidence="5 8" id="KW-0808">Transferase</keyword>
<dbReference type="CDD" id="cd00609">
    <property type="entry name" value="AAT_like"/>
    <property type="match status" value="1"/>
</dbReference>
<dbReference type="EC" id="2.6.1.1" evidence="8"/>
<comment type="catalytic activity">
    <reaction evidence="7 8">
        <text>L-aspartate + 2-oxoglutarate = oxaloacetate + L-glutamate</text>
        <dbReference type="Rhea" id="RHEA:21824"/>
        <dbReference type="ChEBI" id="CHEBI:16452"/>
        <dbReference type="ChEBI" id="CHEBI:16810"/>
        <dbReference type="ChEBI" id="CHEBI:29985"/>
        <dbReference type="ChEBI" id="CHEBI:29991"/>
        <dbReference type="EC" id="2.6.1.1"/>
    </reaction>
</comment>
<gene>
    <name evidence="10" type="primary">AAT1</name>
    <name evidence="10" type="ORF">SO694_00022048</name>
</gene>
<evidence type="ECO:0000256" key="4">
    <source>
        <dbReference type="ARBA" id="ARBA00022576"/>
    </source>
</evidence>
<dbReference type="InterPro" id="IPR015424">
    <property type="entry name" value="PyrdxlP-dep_Trfase"/>
</dbReference>
<comment type="miscellaneous">
    <text evidence="8">In eukaryotes there are cytoplasmic, mitochondrial and chloroplastic isozymes.</text>
</comment>
<dbReference type="InterPro" id="IPR015421">
    <property type="entry name" value="PyrdxlP-dep_Trfase_major"/>
</dbReference>